<dbReference type="InterPro" id="IPR013216">
    <property type="entry name" value="Methyltransf_11"/>
</dbReference>
<dbReference type="PANTHER" id="PTHR43861:SF1">
    <property type="entry name" value="TRANS-ACONITATE 2-METHYLTRANSFERASE"/>
    <property type="match status" value="1"/>
</dbReference>
<keyword evidence="2" id="KW-0808">Transferase</keyword>
<name>A0A1H9UHB0_9MICO</name>
<feature type="domain" description="Methyltransferase type 11" evidence="1">
    <location>
        <begin position="50"/>
        <end position="145"/>
    </location>
</feature>
<dbReference type="STRING" id="587636.SAMN05216199_1928"/>
<dbReference type="OrthoDB" id="21342at2"/>
<dbReference type="EMBL" id="FOHB01000003">
    <property type="protein sequence ID" value="SES08930.1"/>
    <property type="molecule type" value="Genomic_DNA"/>
</dbReference>
<proteinExistence type="predicted"/>
<dbReference type="Gene3D" id="3.40.50.150">
    <property type="entry name" value="Vaccinia Virus protein VP39"/>
    <property type="match status" value="1"/>
</dbReference>
<protein>
    <submittedName>
        <fullName evidence="2">Methyltransferase domain-containing protein</fullName>
    </submittedName>
</protein>
<evidence type="ECO:0000313" key="3">
    <source>
        <dbReference type="Proteomes" id="UP000199019"/>
    </source>
</evidence>
<keyword evidence="2" id="KW-0489">Methyltransferase</keyword>
<evidence type="ECO:0000313" key="2">
    <source>
        <dbReference type="EMBL" id="SES08930.1"/>
    </source>
</evidence>
<dbReference type="PANTHER" id="PTHR43861">
    <property type="entry name" value="TRANS-ACONITATE 2-METHYLTRANSFERASE-RELATED"/>
    <property type="match status" value="1"/>
</dbReference>
<dbReference type="AlphaFoldDB" id="A0A1H9UHB0"/>
<dbReference type="SUPFAM" id="SSF53335">
    <property type="entry name" value="S-adenosyl-L-methionine-dependent methyltransferases"/>
    <property type="match status" value="1"/>
</dbReference>
<dbReference type="GO" id="GO:0008757">
    <property type="term" value="F:S-adenosylmethionine-dependent methyltransferase activity"/>
    <property type="evidence" value="ECO:0007669"/>
    <property type="project" value="InterPro"/>
</dbReference>
<accession>A0A1H9UHB0</accession>
<evidence type="ECO:0000259" key="1">
    <source>
        <dbReference type="Pfam" id="PF08241"/>
    </source>
</evidence>
<dbReference type="Proteomes" id="UP000199019">
    <property type="component" value="Unassembled WGS sequence"/>
</dbReference>
<organism evidence="2 3">
    <name type="scientific">Pedococcus cremeus</name>
    <dbReference type="NCBI Taxonomy" id="587636"/>
    <lineage>
        <taxon>Bacteria</taxon>
        <taxon>Bacillati</taxon>
        <taxon>Actinomycetota</taxon>
        <taxon>Actinomycetes</taxon>
        <taxon>Micrococcales</taxon>
        <taxon>Intrasporangiaceae</taxon>
        <taxon>Pedococcus</taxon>
    </lineage>
</organism>
<dbReference type="Pfam" id="PF08241">
    <property type="entry name" value="Methyltransf_11"/>
    <property type="match status" value="1"/>
</dbReference>
<dbReference type="CDD" id="cd02440">
    <property type="entry name" value="AdoMet_MTases"/>
    <property type="match status" value="1"/>
</dbReference>
<reference evidence="3" key="1">
    <citation type="submission" date="2016-10" db="EMBL/GenBank/DDBJ databases">
        <authorList>
            <person name="Varghese N."/>
            <person name="Submissions S."/>
        </authorList>
    </citation>
    <scope>NUCLEOTIDE SEQUENCE [LARGE SCALE GENOMIC DNA]</scope>
    <source>
        <strain evidence="3">CGMCC 1.6963</strain>
    </source>
</reference>
<dbReference type="RefSeq" id="WP_091757607.1">
    <property type="nucleotide sequence ID" value="NZ_FOHB01000003.1"/>
</dbReference>
<dbReference type="InterPro" id="IPR029063">
    <property type="entry name" value="SAM-dependent_MTases_sf"/>
</dbReference>
<sequence length="215" mass="23475">MNAEQIAQYWDEYAAEYDQEPDHGLLDSDTRAAWKDLLRMWLPPQPSDVVDLACGTGTLTALAAELGHRVRAYDLSGEMVRRATAKTAHFGAAVEVHQSDVSAPPLAPASVDAVLARHILWTLPDPHAALVAWARALRPGGRLVLVEGRWSSVGDDSFDDPDRMPWAGGVRADDLRAAVAEVAEDVHVVQLTDPVLWGRDIDDERYLLAARVPSA</sequence>
<gene>
    <name evidence="2" type="ORF">SAMN05216199_1928</name>
</gene>
<keyword evidence="3" id="KW-1185">Reference proteome</keyword>
<dbReference type="GO" id="GO:0032259">
    <property type="term" value="P:methylation"/>
    <property type="evidence" value="ECO:0007669"/>
    <property type="project" value="UniProtKB-KW"/>
</dbReference>